<proteinExistence type="predicted"/>
<feature type="compositionally biased region" description="Low complexity" evidence="1">
    <location>
        <begin position="462"/>
        <end position="472"/>
    </location>
</feature>
<dbReference type="AlphaFoldDB" id="A0A511FGA8"/>
<dbReference type="GO" id="GO:0005975">
    <property type="term" value="P:carbohydrate metabolic process"/>
    <property type="evidence" value="ECO:0007669"/>
    <property type="project" value="UniProtKB-ARBA"/>
</dbReference>
<evidence type="ECO:0000313" key="3">
    <source>
        <dbReference type="EMBL" id="GEL48241.1"/>
    </source>
</evidence>
<gene>
    <name evidence="3" type="ORF">CHO01_33570</name>
</gene>
<reference evidence="3 4" key="1">
    <citation type="submission" date="2019-07" db="EMBL/GenBank/DDBJ databases">
        <title>Whole genome shotgun sequence of Cellulomonas hominis NBRC 16055.</title>
        <authorList>
            <person name="Hosoyama A."/>
            <person name="Uohara A."/>
            <person name="Ohji S."/>
            <person name="Ichikawa N."/>
        </authorList>
    </citation>
    <scope>NUCLEOTIDE SEQUENCE [LARGE SCALE GENOMIC DNA]</scope>
    <source>
        <strain evidence="3 4">NBRC 16055</strain>
    </source>
</reference>
<dbReference type="EMBL" id="BJVQ01000068">
    <property type="protein sequence ID" value="GEL48241.1"/>
    <property type="molecule type" value="Genomic_DNA"/>
</dbReference>
<evidence type="ECO:0000313" key="4">
    <source>
        <dbReference type="Proteomes" id="UP000321723"/>
    </source>
</evidence>
<feature type="region of interest" description="Disordered" evidence="1">
    <location>
        <begin position="425"/>
        <end position="472"/>
    </location>
</feature>
<feature type="region of interest" description="Disordered" evidence="1">
    <location>
        <begin position="1"/>
        <end position="46"/>
    </location>
</feature>
<comment type="caution">
    <text evidence="3">The sequence shown here is derived from an EMBL/GenBank/DDBJ whole genome shotgun (WGS) entry which is preliminary data.</text>
</comment>
<keyword evidence="2" id="KW-1133">Transmembrane helix</keyword>
<dbReference type="Proteomes" id="UP000321723">
    <property type="component" value="Unassembled WGS sequence"/>
</dbReference>
<dbReference type="Gene3D" id="2.60.40.10">
    <property type="entry name" value="Immunoglobulins"/>
    <property type="match status" value="2"/>
</dbReference>
<keyword evidence="2" id="KW-0472">Membrane</keyword>
<accession>A0A511FGA8</accession>
<feature type="compositionally biased region" description="Pro residues" evidence="1">
    <location>
        <begin position="429"/>
        <end position="461"/>
    </location>
</feature>
<organism evidence="3 4">
    <name type="scientific">Cellulomonas hominis</name>
    <dbReference type="NCBI Taxonomy" id="156981"/>
    <lineage>
        <taxon>Bacteria</taxon>
        <taxon>Bacillati</taxon>
        <taxon>Actinomycetota</taxon>
        <taxon>Actinomycetes</taxon>
        <taxon>Micrococcales</taxon>
        <taxon>Cellulomonadaceae</taxon>
        <taxon>Cellulomonas</taxon>
    </lineage>
</organism>
<name>A0A511FGA8_9CELL</name>
<keyword evidence="2" id="KW-0812">Transmembrane</keyword>
<feature type="transmembrane region" description="Helical" evidence="2">
    <location>
        <begin position="486"/>
        <end position="506"/>
    </location>
</feature>
<sequence length="511" mass="50614">MAPSATPIRPGPGTQGPARRSPGWRLRRRTLPGGVSRPHPGRPAMPRAPHLLAAVALAAASAVLPAAAPAVAAEPPAAGTGVVDETWGAPADNDLFTLSATRWDATAGLGTAAVGTGAMTVTAKQDVTFRLSSWYTDPEGVTLHLSGVCPRSIWSQTVAMRAGDTCAMWLTYGPRATGAWHSYVTGLTVSATTPDGATASAYAGQTLSVQHVLVEPEDLGFGEVLVGDTAERAFTIRNITPGPVEVDLSGFRAPFALADGEPGALVVPAGTAAAVRLVLRPTAPGPVSSGWDTRLPTHAVGDATVVSRPYAPLRRGVGVPRTAGVSGAAVDLGAVPEGTEVSAPLEVTNTGVVPVTLSARADAGVRADLPAGAVAPGESVTGTVAWTAGADDLAATVRVVAVDDAPAGVTAADPAEALVPVTGTVRAEPVPPGPGPVDPEPEPAPEPLPAGPEPAPLPADPAPAAADPADPGAAVVASGVLATTGGLVGTGAAVLALLAGAVLVAVRRARA</sequence>
<evidence type="ECO:0008006" key="5">
    <source>
        <dbReference type="Google" id="ProtNLM"/>
    </source>
</evidence>
<dbReference type="NCBIfam" id="NF012200">
    <property type="entry name" value="choice_anch_D"/>
    <property type="match status" value="1"/>
</dbReference>
<evidence type="ECO:0000256" key="2">
    <source>
        <dbReference type="SAM" id="Phobius"/>
    </source>
</evidence>
<protein>
    <recommendedName>
        <fullName evidence="5">Choice-of-anchor D domain-containing protein</fullName>
    </recommendedName>
</protein>
<evidence type="ECO:0000256" key="1">
    <source>
        <dbReference type="SAM" id="MobiDB-lite"/>
    </source>
</evidence>
<keyword evidence="4" id="KW-1185">Reference proteome</keyword>
<dbReference type="InterPro" id="IPR013783">
    <property type="entry name" value="Ig-like_fold"/>
</dbReference>